<comment type="caution">
    <text evidence="2">The sequence shown here is derived from an EMBL/GenBank/DDBJ whole genome shotgun (WGS) entry which is preliminary data.</text>
</comment>
<dbReference type="InterPro" id="IPR017517">
    <property type="entry name" value="Maleyloyr_isom"/>
</dbReference>
<organism evidence="2 3">
    <name type="scientific">Glutamicibacter arilaitensis</name>
    <dbReference type="NCBI Taxonomy" id="256701"/>
    <lineage>
        <taxon>Bacteria</taxon>
        <taxon>Bacillati</taxon>
        <taxon>Actinomycetota</taxon>
        <taxon>Actinomycetes</taxon>
        <taxon>Micrococcales</taxon>
        <taxon>Micrococcaceae</taxon>
        <taxon>Glutamicibacter</taxon>
    </lineage>
</organism>
<evidence type="ECO:0000313" key="2">
    <source>
        <dbReference type="EMBL" id="PMQ21339.1"/>
    </source>
</evidence>
<dbReference type="InterPro" id="IPR024344">
    <property type="entry name" value="MDMPI_metal-binding"/>
</dbReference>
<sequence>MRRIPAHEIWPMVHAERLALIDDLETLDAASWEVPSLCAGWSVHDVAAHLADNARTTFFRLFIAMAKAGFSLDRQNDNGVAEMKASAPEGTLQKLVEVAALRCTPPVPVASRLVEEIAHGEDIRRAVGLQRSYPKKALEPAIRYQAATPQGVGGAKELASKVQLCSQDGTFRLGIGPQIVGSRLELLMLLSGRGEHATGLSGPGMALVRQGA</sequence>
<dbReference type="Pfam" id="PF11716">
    <property type="entry name" value="MDMPI_N"/>
    <property type="match status" value="1"/>
</dbReference>
<name>A0A2N7S5C0_9MICC</name>
<dbReference type="RefSeq" id="WP_102597936.1">
    <property type="nucleotide sequence ID" value="NZ_JBQDNZ010000010.1"/>
</dbReference>
<dbReference type="SUPFAM" id="SSF109854">
    <property type="entry name" value="DinB/YfiT-like putative metalloenzymes"/>
    <property type="match status" value="1"/>
</dbReference>
<dbReference type="EMBL" id="PNQX01000001">
    <property type="protein sequence ID" value="PMQ21339.1"/>
    <property type="molecule type" value="Genomic_DNA"/>
</dbReference>
<dbReference type="NCBIfam" id="TIGR03083">
    <property type="entry name" value="maleylpyruvate isomerase family mycothiol-dependent enzyme"/>
    <property type="match status" value="1"/>
</dbReference>
<evidence type="ECO:0000259" key="1">
    <source>
        <dbReference type="Pfam" id="PF11716"/>
    </source>
</evidence>
<evidence type="ECO:0000313" key="3">
    <source>
        <dbReference type="Proteomes" id="UP000235739"/>
    </source>
</evidence>
<feature type="domain" description="Mycothiol-dependent maleylpyruvate isomerase metal-binding" evidence="1">
    <location>
        <begin position="14"/>
        <end position="97"/>
    </location>
</feature>
<proteinExistence type="predicted"/>
<dbReference type="GO" id="GO:0046872">
    <property type="term" value="F:metal ion binding"/>
    <property type="evidence" value="ECO:0007669"/>
    <property type="project" value="InterPro"/>
</dbReference>
<gene>
    <name evidence="2" type="ORF">CIK84_07235</name>
</gene>
<dbReference type="AlphaFoldDB" id="A0A2N7S5C0"/>
<dbReference type="Proteomes" id="UP000235739">
    <property type="component" value="Unassembled WGS sequence"/>
</dbReference>
<protein>
    <recommendedName>
        <fullName evidence="1">Mycothiol-dependent maleylpyruvate isomerase metal-binding domain-containing protein</fullName>
    </recommendedName>
</protein>
<accession>A0A2N7S5C0</accession>
<dbReference type="InterPro" id="IPR034660">
    <property type="entry name" value="DinB/YfiT-like"/>
</dbReference>
<reference evidence="2 3" key="1">
    <citation type="journal article" date="2017" name="Elife">
        <title>Extensive horizontal gene transfer in cheese-associated bacteria.</title>
        <authorList>
            <person name="Bonham K.S."/>
            <person name="Wolfe B.E."/>
            <person name="Dutton R.J."/>
        </authorList>
    </citation>
    <scope>NUCLEOTIDE SEQUENCE [LARGE SCALE GENOMIC DNA]</scope>
    <source>
        <strain evidence="2 3">JB182</strain>
    </source>
</reference>
<dbReference type="Gene3D" id="1.20.120.450">
    <property type="entry name" value="dinb family like domain"/>
    <property type="match status" value="1"/>
</dbReference>